<accession>A0AAV9NAA4</accession>
<sequence length="104" mass="11063">MAMNSTTGTNYSSSYRDKTATSTQDRSTASASSSISSRRPSTTSTSTSSSTSGKIATPATSLPVKSDRNVGITYRDRLYETDCWSGSMGSSYGSFMRSLHTRAS</sequence>
<dbReference type="Proteomes" id="UP001358417">
    <property type="component" value="Unassembled WGS sequence"/>
</dbReference>
<feature type="compositionally biased region" description="Low complexity" evidence="1">
    <location>
        <begin position="1"/>
        <end position="52"/>
    </location>
</feature>
<feature type="region of interest" description="Disordered" evidence="1">
    <location>
        <begin position="1"/>
        <end position="66"/>
    </location>
</feature>
<reference evidence="2 3" key="1">
    <citation type="submission" date="2023-08" db="EMBL/GenBank/DDBJ databases">
        <title>Black Yeasts Isolated from many extreme environments.</title>
        <authorList>
            <person name="Coleine C."/>
            <person name="Stajich J.E."/>
            <person name="Selbmann L."/>
        </authorList>
    </citation>
    <scope>NUCLEOTIDE SEQUENCE [LARGE SCALE GENOMIC DNA]</scope>
    <source>
        <strain evidence="2 3">CCFEE 5792</strain>
    </source>
</reference>
<dbReference type="AlphaFoldDB" id="A0AAV9NAA4"/>
<evidence type="ECO:0008006" key="4">
    <source>
        <dbReference type="Google" id="ProtNLM"/>
    </source>
</evidence>
<evidence type="ECO:0000313" key="3">
    <source>
        <dbReference type="Proteomes" id="UP001358417"/>
    </source>
</evidence>
<comment type="caution">
    <text evidence="2">The sequence shown here is derived from an EMBL/GenBank/DDBJ whole genome shotgun (WGS) entry which is preliminary data.</text>
</comment>
<dbReference type="RefSeq" id="XP_064705247.1">
    <property type="nucleotide sequence ID" value="XM_064846894.1"/>
</dbReference>
<dbReference type="GeneID" id="89971493"/>
<evidence type="ECO:0000313" key="2">
    <source>
        <dbReference type="EMBL" id="KAK5050747.1"/>
    </source>
</evidence>
<dbReference type="EMBL" id="JAVRRD010000016">
    <property type="protein sequence ID" value="KAK5050747.1"/>
    <property type="molecule type" value="Genomic_DNA"/>
</dbReference>
<keyword evidence="3" id="KW-1185">Reference proteome</keyword>
<proteinExistence type="predicted"/>
<evidence type="ECO:0000256" key="1">
    <source>
        <dbReference type="SAM" id="MobiDB-lite"/>
    </source>
</evidence>
<gene>
    <name evidence="2" type="ORF">LTR84_003306</name>
</gene>
<protein>
    <recommendedName>
        <fullName evidence="4">REJ domain-containing protein</fullName>
    </recommendedName>
</protein>
<organism evidence="2 3">
    <name type="scientific">Exophiala bonariae</name>
    <dbReference type="NCBI Taxonomy" id="1690606"/>
    <lineage>
        <taxon>Eukaryota</taxon>
        <taxon>Fungi</taxon>
        <taxon>Dikarya</taxon>
        <taxon>Ascomycota</taxon>
        <taxon>Pezizomycotina</taxon>
        <taxon>Eurotiomycetes</taxon>
        <taxon>Chaetothyriomycetidae</taxon>
        <taxon>Chaetothyriales</taxon>
        <taxon>Herpotrichiellaceae</taxon>
        <taxon>Exophiala</taxon>
    </lineage>
</organism>
<name>A0AAV9NAA4_9EURO</name>